<reference evidence="1 2" key="1">
    <citation type="journal article" date="2017" name="Int. J. Syst. Evol. Microbiol.">
        <title>Mycobacterium talmoniae sp. nov., a slowly growing mycobacterium isolated from human respiratory samples.</title>
        <authorList>
            <person name="Davidson R.M."/>
            <person name="DeGroote M.A."/>
            <person name="Marola J.L."/>
            <person name="Buss S."/>
            <person name="Jones V."/>
            <person name="McNeil M.R."/>
            <person name="Freifeld A.G."/>
            <person name="Elaine Epperson L."/>
            <person name="Hasan N.A."/>
            <person name="Jackson M."/>
            <person name="Iwen P.C."/>
            <person name="Salfinger M."/>
            <person name="Strong M."/>
        </authorList>
    </citation>
    <scope>NUCLEOTIDE SEQUENCE [LARGE SCALE GENOMIC DNA]</scope>
    <source>
        <strain evidence="1 2">ATCC BAA-2683</strain>
    </source>
</reference>
<dbReference type="AlphaFoldDB" id="A0A2S8BFR8"/>
<organism evidence="1 2">
    <name type="scientific">Mycobacterium talmoniae</name>
    <dbReference type="NCBI Taxonomy" id="1858794"/>
    <lineage>
        <taxon>Bacteria</taxon>
        <taxon>Bacillati</taxon>
        <taxon>Actinomycetota</taxon>
        <taxon>Actinomycetes</taxon>
        <taxon>Mycobacteriales</taxon>
        <taxon>Mycobacteriaceae</taxon>
        <taxon>Mycobacterium</taxon>
    </lineage>
</organism>
<evidence type="ECO:0000313" key="1">
    <source>
        <dbReference type="EMBL" id="PQM45478.1"/>
    </source>
</evidence>
<gene>
    <name evidence="1" type="ORF">C1Y40_04374</name>
</gene>
<accession>A0A2S8BFR8</accession>
<proteinExistence type="predicted"/>
<dbReference type="Proteomes" id="UP000238296">
    <property type="component" value="Unassembled WGS sequence"/>
</dbReference>
<protein>
    <submittedName>
        <fullName evidence="1">Uncharacterized protein</fullName>
    </submittedName>
</protein>
<sequence length="112" mass="11653">MGSPLLYVRPNALYKSLKMVSIGEVVELAVVDEVVDADMDRLCNAFCTAEISWLVCELPAVLAAWPTAAACPASPAALVTGCGAVNGVTWVAVADWPAYPYIAAASCAHISP</sequence>
<evidence type="ECO:0000313" key="2">
    <source>
        <dbReference type="Proteomes" id="UP000238296"/>
    </source>
</evidence>
<dbReference type="EMBL" id="PPEA01000639">
    <property type="protein sequence ID" value="PQM45478.1"/>
    <property type="molecule type" value="Genomic_DNA"/>
</dbReference>
<comment type="caution">
    <text evidence="1">The sequence shown here is derived from an EMBL/GenBank/DDBJ whole genome shotgun (WGS) entry which is preliminary data.</text>
</comment>
<name>A0A2S8BFR8_9MYCO</name>